<evidence type="ECO:0000256" key="2">
    <source>
        <dbReference type="ARBA" id="ARBA00022630"/>
    </source>
</evidence>
<evidence type="ECO:0000256" key="4">
    <source>
        <dbReference type="ARBA" id="ARBA00023002"/>
    </source>
</evidence>
<dbReference type="Pfam" id="PF00724">
    <property type="entry name" value="Oxidored_FMN"/>
    <property type="match status" value="1"/>
</dbReference>
<accession>K1XM47</accession>
<comment type="similarity">
    <text evidence="1">Belongs to the NADH:flavin oxidoreductase/NADH oxidase family.</text>
</comment>
<feature type="compositionally biased region" description="Polar residues" evidence="5">
    <location>
        <begin position="548"/>
        <end position="557"/>
    </location>
</feature>
<keyword evidence="3" id="KW-0288">FMN</keyword>
<keyword evidence="2" id="KW-0285">Flavoprotein</keyword>
<sequence length="745" mass="81126">MDSREPNMLLSQPITLPCGLRLPNRLAKAAMAESMAPSHDPNEAFPKVYGNWADGGWGMVMTGNVIVSELYHGSAADVETSFQGQTPEQKARWKNWAAVCQRSGSPAIVQLNHPGRQSPLGAGRHGLFTKAVAPSPKKLSMGDSWLARALVSLIFGTPRELTLEEIAGQEGIIEQFVTGARQCFDAGFKGVELHASHGYLLAQFMSSDTNYRSDAFGGTAATRVEIVLRIVRGIRRATSPEFCIGIKLNSVDASSSESLDDVMEQVQLIEAAGVDFLEISGGTYERPLMMQDPNARAAVVNDAPGTTAAATPKPSTLLRESFFLHFAQEIRRRFPRIVLMVTGGFRTRLGMQAALESGACDLIGLGRPATVLPKLPREILLNAEIPDDEARVSVATPPVPGWVSWIPIKAVGTGVQTGYFAGQIKRIVPVKLRGTPRFKSKGQGPLGQWLDFLPTNKLPLPAPSCLKMAPPHWMMTRGFVTQSRSSKAECIGGSLGILTSKPKDPKTQKPKSPITQSPKSTTHLSQSLITNINMENAANAVSSLFKAASSTNPEENQASTASSTNTNTSNTTTGRDVDTTLDAEVAPAVEHTHVKKTHETREQTNVEKEKHQDHYHTTVQPLTDNEVLPEKHDYTQTSKEREINRDDGSAKAKAEADRAGFASTADQKNFESKTVEPTTVGENVHHHLHETIQPVIEKEVIDPSVTHKRVDIHEKIQEPSKHHGVTTNSTLSREEFEKKIATAKN</sequence>
<feature type="region of interest" description="Disordered" evidence="5">
    <location>
        <begin position="494"/>
        <end position="525"/>
    </location>
</feature>
<feature type="domain" description="NADH:flavin oxidoreductase/NADH oxidase N-terminal" evidence="6">
    <location>
        <begin position="12"/>
        <end position="377"/>
    </location>
</feature>
<proteinExistence type="inferred from homology"/>
<dbReference type="PANTHER" id="PTHR43656">
    <property type="entry name" value="BINDING OXIDOREDUCTASE, PUTATIVE (AFU_ORTHOLOGUE AFUA_2G08260)-RELATED"/>
    <property type="match status" value="1"/>
</dbReference>
<dbReference type="GO" id="GO:0010181">
    <property type="term" value="F:FMN binding"/>
    <property type="evidence" value="ECO:0007669"/>
    <property type="project" value="InterPro"/>
</dbReference>
<feature type="compositionally biased region" description="Basic and acidic residues" evidence="5">
    <location>
        <begin position="597"/>
        <end position="616"/>
    </location>
</feature>
<keyword evidence="4" id="KW-0560">Oxidoreductase</keyword>
<dbReference type="AlphaFoldDB" id="K1XM47"/>
<evidence type="ECO:0000259" key="6">
    <source>
        <dbReference type="Pfam" id="PF00724"/>
    </source>
</evidence>
<evidence type="ECO:0000256" key="3">
    <source>
        <dbReference type="ARBA" id="ARBA00022643"/>
    </source>
</evidence>
<feature type="compositionally biased region" description="Basic and acidic residues" evidence="5">
    <location>
        <begin position="732"/>
        <end position="745"/>
    </location>
</feature>
<dbReference type="GO" id="GO:0016491">
    <property type="term" value="F:oxidoreductase activity"/>
    <property type="evidence" value="ECO:0007669"/>
    <property type="project" value="UniProtKB-KW"/>
</dbReference>
<dbReference type="InterPro" id="IPR013785">
    <property type="entry name" value="Aldolase_TIM"/>
</dbReference>
<keyword evidence="8" id="KW-1185">Reference proteome</keyword>
<feature type="compositionally biased region" description="Basic and acidic residues" evidence="5">
    <location>
        <begin position="628"/>
        <end position="658"/>
    </location>
</feature>
<dbReference type="InterPro" id="IPR051799">
    <property type="entry name" value="NADH_flavin_oxidoreductase"/>
</dbReference>
<feature type="compositionally biased region" description="Low complexity" evidence="5">
    <location>
        <begin position="558"/>
        <end position="573"/>
    </location>
</feature>
<organism evidence="7 8">
    <name type="scientific">Marssonina brunnea f. sp. multigermtubi (strain MB_m1)</name>
    <name type="common">Marssonina leaf spot fungus</name>
    <dbReference type="NCBI Taxonomy" id="1072389"/>
    <lineage>
        <taxon>Eukaryota</taxon>
        <taxon>Fungi</taxon>
        <taxon>Dikarya</taxon>
        <taxon>Ascomycota</taxon>
        <taxon>Pezizomycotina</taxon>
        <taxon>Leotiomycetes</taxon>
        <taxon>Helotiales</taxon>
        <taxon>Drepanopezizaceae</taxon>
        <taxon>Drepanopeziza</taxon>
    </lineage>
</organism>
<dbReference type="InParanoid" id="K1XM47"/>
<evidence type="ECO:0000313" key="7">
    <source>
        <dbReference type="EMBL" id="EKD21593.1"/>
    </source>
</evidence>
<dbReference type="OrthoDB" id="1663137at2759"/>
<dbReference type="SUPFAM" id="SSF51395">
    <property type="entry name" value="FMN-linked oxidoreductases"/>
    <property type="match status" value="1"/>
</dbReference>
<evidence type="ECO:0000313" key="8">
    <source>
        <dbReference type="Proteomes" id="UP000006753"/>
    </source>
</evidence>
<dbReference type="Gene3D" id="3.20.20.70">
    <property type="entry name" value="Aldolase class I"/>
    <property type="match status" value="1"/>
</dbReference>
<gene>
    <name evidence="7" type="ORF">MBM_00706</name>
</gene>
<name>K1XM47_MARBU</name>
<dbReference type="GeneID" id="18756641"/>
<protein>
    <submittedName>
        <fullName evidence="7">NADH:flavin oxidoreductase/NADH oxidase</fullName>
    </submittedName>
</protein>
<feature type="region of interest" description="Disordered" evidence="5">
    <location>
        <begin position="715"/>
        <end position="745"/>
    </location>
</feature>
<feature type="compositionally biased region" description="Polar residues" evidence="5">
    <location>
        <begin position="513"/>
        <end position="525"/>
    </location>
</feature>
<feature type="region of interest" description="Disordered" evidence="5">
    <location>
        <begin position="548"/>
        <end position="675"/>
    </location>
</feature>
<dbReference type="InterPro" id="IPR001155">
    <property type="entry name" value="OxRdtase_FMN_N"/>
</dbReference>
<dbReference type="EMBL" id="JH921428">
    <property type="protein sequence ID" value="EKD21593.1"/>
    <property type="molecule type" value="Genomic_DNA"/>
</dbReference>
<dbReference type="eggNOG" id="KOG0134">
    <property type="taxonomic scope" value="Eukaryota"/>
</dbReference>
<dbReference type="KEGG" id="mbe:MBM_00706"/>
<dbReference type="Proteomes" id="UP000006753">
    <property type="component" value="Unassembled WGS sequence"/>
</dbReference>
<reference evidence="7 8" key="1">
    <citation type="journal article" date="2012" name="BMC Genomics">
        <title>Sequencing the genome of Marssonina brunnea reveals fungus-poplar co-evolution.</title>
        <authorList>
            <person name="Zhu S."/>
            <person name="Cao Y.-Z."/>
            <person name="Jiang C."/>
            <person name="Tan B.-Y."/>
            <person name="Wang Z."/>
            <person name="Feng S."/>
            <person name="Zhang L."/>
            <person name="Su X.-H."/>
            <person name="Brejova B."/>
            <person name="Vinar T."/>
            <person name="Xu M."/>
            <person name="Wang M.-X."/>
            <person name="Zhang S.-G."/>
            <person name="Huang M.-R."/>
            <person name="Wu R."/>
            <person name="Zhou Y."/>
        </authorList>
    </citation>
    <scope>NUCLEOTIDE SEQUENCE [LARGE SCALE GENOMIC DNA]</scope>
    <source>
        <strain evidence="7 8">MB_m1</strain>
    </source>
</reference>
<dbReference type="HOGENOM" id="CLU_373000_0_0_1"/>
<dbReference type="PANTHER" id="PTHR43656:SF2">
    <property type="entry name" value="BINDING OXIDOREDUCTASE, PUTATIVE (AFU_ORTHOLOGUE AFUA_2G08260)-RELATED"/>
    <property type="match status" value="1"/>
</dbReference>
<evidence type="ECO:0000256" key="5">
    <source>
        <dbReference type="SAM" id="MobiDB-lite"/>
    </source>
</evidence>
<evidence type="ECO:0000256" key="1">
    <source>
        <dbReference type="ARBA" id="ARBA00005979"/>
    </source>
</evidence>